<dbReference type="Proteomes" id="UP000029870">
    <property type="component" value="Unassembled WGS sequence"/>
</dbReference>
<comment type="caution">
    <text evidence="6">The sequence shown here is derived from an EMBL/GenBank/DDBJ whole genome shotgun (WGS) entry which is preliminary data.</text>
</comment>
<dbReference type="InterPro" id="IPR010645">
    <property type="entry name" value="MFS_4"/>
</dbReference>
<protein>
    <submittedName>
        <fullName evidence="6">YbfB/YjiJ family MFS transporter</fullName>
    </submittedName>
</protein>
<feature type="transmembrane region" description="Helical" evidence="4">
    <location>
        <begin position="274"/>
        <end position="294"/>
    </location>
</feature>
<reference evidence="6 7" key="1">
    <citation type="journal article" date="2014" name="Genome Announc.">
        <title>Draft genome sequences of eight enterohepatic helicobacter species isolated from both laboratory and wild rodents.</title>
        <authorList>
            <person name="Sheh A."/>
            <person name="Shen Z."/>
            <person name="Fox J.G."/>
        </authorList>
    </citation>
    <scope>NUCLEOTIDE SEQUENCE [LARGE SCALE GENOMIC DNA]</scope>
    <source>
        <strain evidence="6 7">Missouri</strain>
    </source>
</reference>
<evidence type="ECO:0000256" key="1">
    <source>
        <dbReference type="ARBA" id="ARBA00022692"/>
    </source>
</evidence>
<feature type="transmembrane region" description="Helical" evidence="4">
    <location>
        <begin position="300"/>
        <end position="320"/>
    </location>
</feature>
<dbReference type="GO" id="GO:0005886">
    <property type="term" value="C:plasma membrane"/>
    <property type="evidence" value="ECO:0007669"/>
    <property type="project" value="TreeGrafter"/>
</dbReference>
<organism evidence="6 7">
    <name type="scientific">Helicobacter bilis</name>
    <dbReference type="NCBI Taxonomy" id="37372"/>
    <lineage>
        <taxon>Bacteria</taxon>
        <taxon>Pseudomonadati</taxon>
        <taxon>Campylobacterota</taxon>
        <taxon>Epsilonproteobacteria</taxon>
        <taxon>Campylobacterales</taxon>
        <taxon>Helicobacteraceae</taxon>
        <taxon>Helicobacter</taxon>
    </lineage>
</organism>
<evidence type="ECO:0000256" key="2">
    <source>
        <dbReference type="ARBA" id="ARBA00022989"/>
    </source>
</evidence>
<dbReference type="Gene3D" id="1.20.1250.20">
    <property type="entry name" value="MFS general substrate transporter like domains"/>
    <property type="match status" value="2"/>
</dbReference>
<keyword evidence="3 4" id="KW-0472">Membrane</keyword>
<feature type="transmembrane region" description="Helical" evidence="4">
    <location>
        <begin position="7"/>
        <end position="30"/>
    </location>
</feature>
<feature type="transmembrane region" description="Helical" evidence="4">
    <location>
        <begin position="242"/>
        <end position="262"/>
    </location>
</feature>
<feature type="transmembrane region" description="Helical" evidence="4">
    <location>
        <begin position="203"/>
        <end position="222"/>
    </location>
</feature>
<evidence type="ECO:0000313" key="6">
    <source>
        <dbReference type="EMBL" id="TLE06083.1"/>
    </source>
</evidence>
<accession>A0A6D2CCB7</accession>
<feature type="transmembrane region" description="Helical" evidence="4">
    <location>
        <begin position="133"/>
        <end position="152"/>
    </location>
</feature>
<evidence type="ECO:0000256" key="3">
    <source>
        <dbReference type="ARBA" id="ARBA00023136"/>
    </source>
</evidence>
<dbReference type="GO" id="GO:0022857">
    <property type="term" value="F:transmembrane transporter activity"/>
    <property type="evidence" value="ECO:0007669"/>
    <property type="project" value="InterPro"/>
</dbReference>
<sequence length="382" mass="42220">MKGRIFSCFLMTFVSNGLARFGYVVLIPILILQGSLSQNESFALGIAILAGYIFGSLFINILQRYFSLESIARFSLFIIALSFVFCAFSSLPFIVAWMWRFLAGGASASLMILAAPLILPFINLKHRGKVGGIVFSGIGLGAVASGFILPFLAHFNLYFAWIFLASLSFFAFIFSCFFLKTRKMNQSKKQQTITKQPQFRPHFFLWLLVISYVLNAIGYLPHTLFWTDYLMRDIGFSSFTAGSSWAFFGIGAALGSLGSGLLSDKIGLKNAQIIILVFKSFSCFLAILSSNLWLLNVSVFLMGFTTTGNVTLTNSLALQIMGKAYFAKSSSLLTLAFGIFQAIFSFVFVYSLNFLGYVWLFILCGVALALSALVLLPIKNVK</sequence>
<dbReference type="InterPro" id="IPR036259">
    <property type="entry name" value="MFS_trans_sf"/>
</dbReference>
<proteinExistence type="predicted"/>
<dbReference type="PANTHER" id="PTHR23537:SF1">
    <property type="entry name" value="SUGAR TRANSPORTER"/>
    <property type="match status" value="1"/>
</dbReference>
<dbReference type="RefSeq" id="WP_004086115.1">
    <property type="nucleotide sequence ID" value="NZ_CAOUIW010000014.1"/>
</dbReference>
<feature type="transmembrane region" description="Helical" evidence="4">
    <location>
        <begin position="332"/>
        <end position="351"/>
    </location>
</feature>
<dbReference type="InterPro" id="IPR020846">
    <property type="entry name" value="MFS_dom"/>
</dbReference>
<keyword evidence="2 4" id="KW-1133">Transmembrane helix</keyword>
<dbReference type="GeneID" id="60656293"/>
<name>A0A6D2CCB7_9HELI</name>
<feature type="transmembrane region" description="Helical" evidence="4">
    <location>
        <begin position="74"/>
        <end position="95"/>
    </location>
</feature>
<dbReference type="AlphaFoldDB" id="A0A6D2CCB7"/>
<feature type="transmembrane region" description="Helical" evidence="4">
    <location>
        <begin position="42"/>
        <end position="62"/>
    </location>
</feature>
<evidence type="ECO:0000259" key="5">
    <source>
        <dbReference type="PROSITE" id="PS50850"/>
    </source>
</evidence>
<dbReference type="PROSITE" id="PS50850">
    <property type="entry name" value="MFS"/>
    <property type="match status" value="1"/>
</dbReference>
<feature type="transmembrane region" description="Helical" evidence="4">
    <location>
        <begin position="158"/>
        <end position="179"/>
    </location>
</feature>
<feature type="transmembrane region" description="Helical" evidence="4">
    <location>
        <begin position="357"/>
        <end position="378"/>
    </location>
</feature>
<evidence type="ECO:0000256" key="4">
    <source>
        <dbReference type="SAM" id="Phobius"/>
    </source>
</evidence>
<dbReference type="PANTHER" id="PTHR23537">
    <property type="match status" value="1"/>
</dbReference>
<dbReference type="Pfam" id="PF06779">
    <property type="entry name" value="MFS_4"/>
    <property type="match status" value="1"/>
</dbReference>
<dbReference type="SUPFAM" id="SSF103473">
    <property type="entry name" value="MFS general substrate transporter"/>
    <property type="match status" value="1"/>
</dbReference>
<feature type="domain" description="Major facilitator superfamily (MFS) profile" evidence="5">
    <location>
        <begin position="1"/>
        <end position="382"/>
    </location>
</feature>
<gene>
    <name evidence="6" type="ORF">LS77_001210</name>
</gene>
<feature type="transmembrane region" description="Helical" evidence="4">
    <location>
        <begin position="101"/>
        <end position="121"/>
    </location>
</feature>
<evidence type="ECO:0000313" key="7">
    <source>
        <dbReference type="Proteomes" id="UP000029870"/>
    </source>
</evidence>
<dbReference type="EMBL" id="JRPH02000003">
    <property type="protein sequence ID" value="TLE06083.1"/>
    <property type="molecule type" value="Genomic_DNA"/>
</dbReference>
<keyword evidence="1 4" id="KW-0812">Transmembrane</keyword>